<dbReference type="SUPFAM" id="SSF161098">
    <property type="entry name" value="MetI-like"/>
    <property type="match status" value="2"/>
</dbReference>
<keyword evidence="2 8" id="KW-0813">Transport</keyword>
<evidence type="ECO:0000256" key="4">
    <source>
        <dbReference type="ARBA" id="ARBA00022519"/>
    </source>
</evidence>
<feature type="transmembrane region" description="Helical" evidence="8">
    <location>
        <begin position="149"/>
        <end position="168"/>
    </location>
</feature>
<dbReference type="InterPro" id="IPR000515">
    <property type="entry name" value="MetI-like"/>
</dbReference>
<sequence length="582" mass="62261">MKAANLLRGYWRDHAPVAGISAILFVLCLIPVILVVFASLSTTVPRPGASTLGSLTLDNFTSLMTPNAANAFVNSLSVGLGAAIIALLIGGSLAFLCARTDAPGKRFIFFVGISPMFIPALVGALAWSFLASPSSGFLNVALRNLGLDFAVNIYSLGGLIFVLGIYYAPYGFLLMRSSFVLMSGDLEEAAAVHGASFGRTLRTITLPLVLPALLGAGILVFALAMQNFPAAQVVGMPGRVDTLPTFIYRLMSTTPAQSNQAAAVSVILTIGLLIFTVLQQRVVSRRKFTTVTGKGAISRQVPLGGFKWLIMGYVLVYFLISIALPMLALLVTAMQESPFFSTIAQLIQPGALSLGRLWTTLQSLDFHVGLRNSIIVSVLAAGFGTLLSFLASYIRHRSISGCRGLIDFIAMTPLAIPSIVMGMGLLWTWLLIPIPVYGTVWVLVIACIAVFFPQGYQGISASILQIGNDLEDSAVLLGARRARAVRTITVPLMSVGITSTFLLFLMMSMRELSAVIFLFTSDTRILSIMVFENFENGQIQAAAAVSVYYCVVIACIAILGQVLGSMEKRRNASQHQPHSLAS</sequence>
<comment type="subcellular location">
    <subcellularLocation>
        <location evidence="1">Cell inner membrane</location>
        <topology evidence="1">Multi-pass membrane protein</topology>
    </subcellularLocation>
    <subcellularLocation>
        <location evidence="8">Cell membrane</location>
        <topology evidence="8">Multi-pass membrane protein</topology>
    </subcellularLocation>
</comment>
<feature type="domain" description="ABC transmembrane type-1" evidence="9">
    <location>
        <begin position="72"/>
        <end position="279"/>
    </location>
</feature>
<dbReference type="Gene3D" id="1.10.3720.10">
    <property type="entry name" value="MetI-like"/>
    <property type="match status" value="2"/>
</dbReference>
<dbReference type="CDD" id="cd06261">
    <property type="entry name" value="TM_PBP2"/>
    <property type="match status" value="1"/>
</dbReference>
<evidence type="ECO:0000256" key="6">
    <source>
        <dbReference type="ARBA" id="ARBA00022989"/>
    </source>
</evidence>
<feature type="transmembrane region" description="Helical" evidence="8">
    <location>
        <begin position="204"/>
        <end position="225"/>
    </location>
</feature>
<feature type="transmembrane region" description="Helical" evidence="8">
    <location>
        <begin position="434"/>
        <end position="452"/>
    </location>
</feature>
<keyword evidence="11" id="KW-1185">Reference proteome</keyword>
<accession>A0ABP3DDV3</accession>
<keyword evidence="7 8" id="KW-0472">Membrane</keyword>
<feature type="transmembrane region" description="Helical" evidence="8">
    <location>
        <begin position="539"/>
        <end position="560"/>
    </location>
</feature>
<feature type="transmembrane region" description="Helical" evidence="8">
    <location>
        <begin position="405"/>
        <end position="428"/>
    </location>
</feature>
<evidence type="ECO:0000256" key="2">
    <source>
        <dbReference type="ARBA" id="ARBA00022448"/>
    </source>
</evidence>
<dbReference type="EMBL" id="BAAAFN010000011">
    <property type="protein sequence ID" value="GAA0228177.1"/>
    <property type="molecule type" value="Genomic_DNA"/>
</dbReference>
<comment type="caution">
    <text evidence="10">The sequence shown here is derived from an EMBL/GenBank/DDBJ whole genome shotgun (WGS) entry which is preliminary data.</text>
</comment>
<gene>
    <name evidence="10" type="ORF">GCM10009125_16510</name>
</gene>
<evidence type="ECO:0000313" key="10">
    <source>
        <dbReference type="EMBL" id="GAA0228177.1"/>
    </source>
</evidence>
<feature type="domain" description="ABC transmembrane type-1" evidence="9">
    <location>
        <begin position="370"/>
        <end position="560"/>
    </location>
</feature>
<evidence type="ECO:0000256" key="3">
    <source>
        <dbReference type="ARBA" id="ARBA00022475"/>
    </source>
</evidence>
<dbReference type="PANTHER" id="PTHR43357:SF4">
    <property type="entry name" value="INNER MEMBRANE ABC TRANSPORTER PERMEASE PROTEIN YDCV"/>
    <property type="match status" value="1"/>
</dbReference>
<feature type="transmembrane region" description="Helical" evidence="8">
    <location>
        <begin position="374"/>
        <end position="393"/>
    </location>
</feature>
<keyword evidence="4" id="KW-0997">Cell inner membrane</keyword>
<keyword evidence="5 8" id="KW-0812">Transmembrane</keyword>
<organism evidence="10 11">
    <name type="scientific">Castellaniella daejeonensis</name>
    <dbReference type="NCBI Taxonomy" id="659013"/>
    <lineage>
        <taxon>Bacteria</taxon>
        <taxon>Pseudomonadati</taxon>
        <taxon>Pseudomonadota</taxon>
        <taxon>Betaproteobacteria</taxon>
        <taxon>Burkholderiales</taxon>
        <taxon>Alcaligenaceae</taxon>
        <taxon>Castellaniella</taxon>
    </lineage>
</organism>
<feature type="transmembrane region" description="Helical" evidence="8">
    <location>
        <begin position="20"/>
        <end position="40"/>
    </location>
</feature>
<proteinExistence type="inferred from homology"/>
<evidence type="ECO:0000256" key="8">
    <source>
        <dbReference type="RuleBase" id="RU363032"/>
    </source>
</evidence>
<keyword evidence="6 8" id="KW-1133">Transmembrane helix</keyword>
<dbReference type="PANTHER" id="PTHR43357">
    <property type="entry name" value="INNER MEMBRANE ABC TRANSPORTER PERMEASE PROTEIN YDCV"/>
    <property type="match status" value="1"/>
</dbReference>
<keyword evidence="3" id="KW-1003">Cell membrane</keyword>
<dbReference type="Pfam" id="PF00528">
    <property type="entry name" value="BPD_transp_1"/>
    <property type="match status" value="2"/>
</dbReference>
<dbReference type="RefSeq" id="WP_343820884.1">
    <property type="nucleotide sequence ID" value="NZ_BAAAFN010000011.1"/>
</dbReference>
<dbReference type="InterPro" id="IPR035906">
    <property type="entry name" value="MetI-like_sf"/>
</dbReference>
<reference evidence="11" key="1">
    <citation type="journal article" date="2019" name="Int. J. Syst. Evol. Microbiol.">
        <title>The Global Catalogue of Microorganisms (GCM) 10K type strain sequencing project: providing services to taxonomists for standard genome sequencing and annotation.</title>
        <authorList>
            <consortium name="The Broad Institute Genomics Platform"/>
            <consortium name="The Broad Institute Genome Sequencing Center for Infectious Disease"/>
            <person name="Wu L."/>
            <person name="Ma J."/>
        </authorList>
    </citation>
    <scope>NUCLEOTIDE SEQUENCE [LARGE SCALE GENOMIC DNA]</scope>
    <source>
        <strain evidence="11">JCM 16240</strain>
    </source>
</reference>
<feature type="transmembrane region" description="Helical" evidence="8">
    <location>
        <begin position="107"/>
        <end position="129"/>
    </location>
</feature>
<feature type="transmembrane region" description="Helical" evidence="8">
    <location>
        <begin position="490"/>
        <end position="519"/>
    </location>
</feature>
<comment type="similarity">
    <text evidence="8">Belongs to the binding-protein-dependent transport system permease family.</text>
</comment>
<protein>
    <submittedName>
        <fullName evidence="10">Iron ABC transporter permease</fullName>
    </submittedName>
</protein>
<evidence type="ECO:0000256" key="7">
    <source>
        <dbReference type="ARBA" id="ARBA00023136"/>
    </source>
</evidence>
<feature type="transmembrane region" description="Helical" evidence="8">
    <location>
        <begin position="260"/>
        <end position="278"/>
    </location>
</feature>
<evidence type="ECO:0000313" key="11">
    <source>
        <dbReference type="Proteomes" id="UP001501176"/>
    </source>
</evidence>
<evidence type="ECO:0000259" key="9">
    <source>
        <dbReference type="PROSITE" id="PS50928"/>
    </source>
</evidence>
<dbReference type="Proteomes" id="UP001501176">
    <property type="component" value="Unassembled WGS sequence"/>
</dbReference>
<feature type="transmembrane region" description="Helical" evidence="8">
    <location>
        <begin position="308"/>
        <end position="331"/>
    </location>
</feature>
<name>A0ABP3DDV3_9BURK</name>
<feature type="transmembrane region" description="Helical" evidence="8">
    <location>
        <begin position="71"/>
        <end position="95"/>
    </location>
</feature>
<evidence type="ECO:0000256" key="1">
    <source>
        <dbReference type="ARBA" id="ARBA00004429"/>
    </source>
</evidence>
<evidence type="ECO:0000256" key="5">
    <source>
        <dbReference type="ARBA" id="ARBA00022692"/>
    </source>
</evidence>
<dbReference type="PROSITE" id="PS50928">
    <property type="entry name" value="ABC_TM1"/>
    <property type="match status" value="2"/>
</dbReference>